<dbReference type="OrthoDB" id="2340328at2759"/>
<dbReference type="EMBL" id="CAGKOT010000047">
    <property type="protein sequence ID" value="CAB5382830.1"/>
    <property type="molecule type" value="Genomic_DNA"/>
</dbReference>
<evidence type="ECO:0000313" key="1">
    <source>
        <dbReference type="EMBL" id="CAB5382830.1"/>
    </source>
</evidence>
<dbReference type="Proteomes" id="UP000232722">
    <property type="component" value="Unassembled WGS sequence"/>
</dbReference>
<protein>
    <submittedName>
        <fullName evidence="1">Uncharacterized protein</fullName>
    </submittedName>
</protein>
<dbReference type="VEuPathDB" id="FungiDB:RhiirA1_531877"/>
<dbReference type="Proteomes" id="UP000684084">
    <property type="component" value="Unassembled WGS sequence"/>
</dbReference>
<dbReference type="VEuPathDB" id="FungiDB:RhiirFUN_016263"/>
<organism evidence="1 4">
    <name type="scientific">Rhizophagus irregularis</name>
    <dbReference type="NCBI Taxonomy" id="588596"/>
    <lineage>
        <taxon>Eukaryota</taxon>
        <taxon>Fungi</taxon>
        <taxon>Fungi incertae sedis</taxon>
        <taxon>Mucoromycota</taxon>
        <taxon>Glomeromycotina</taxon>
        <taxon>Glomeromycetes</taxon>
        <taxon>Glomerales</taxon>
        <taxon>Glomeraceae</taxon>
        <taxon>Rhizophagus</taxon>
    </lineage>
</organism>
<reference evidence="1" key="3">
    <citation type="submission" date="2020-05" db="EMBL/GenBank/DDBJ databases">
        <authorList>
            <person name="Rincon C."/>
            <person name="Sanders R I."/>
            <person name="Robbins C."/>
            <person name="Chaturvedi A."/>
        </authorList>
    </citation>
    <scope>NUCLEOTIDE SEQUENCE</scope>
    <source>
        <strain evidence="1">CHB12</strain>
    </source>
</reference>
<dbReference type="AlphaFoldDB" id="A0A2I1DVU2"/>
<dbReference type="EMBL" id="LLXJ01000836">
    <property type="protein sequence ID" value="PKC05783.1"/>
    <property type="molecule type" value="Genomic_DNA"/>
</dbReference>
<name>A0A2I1DVU2_9GLOM</name>
<accession>A0A2I1DVU2</accession>
<evidence type="ECO:0000313" key="3">
    <source>
        <dbReference type="Proteomes" id="UP000232722"/>
    </source>
</evidence>
<proteinExistence type="predicted"/>
<evidence type="ECO:0000313" key="4">
    <source>
        <dbReference type="Proteomes" id="UP000684084"/>
    </source>
</evidence>
<comment type="caution">
    <text evidence="1">The sequence shown here is derived from an EMBL/GenBank/DDBJ whole genome shotgun (WGS) entry which is preliminary data.</text>
</comment>
<reference evidence="2 3" key="2">
    <citation type="submission" date="2017-09" db="EMBL/GenBank/DDBJ databases">
        <title>Extensive intraspecific genome diversity in a model arbuscular mycorrhizal fungus.</title>
        <authorList>
            <person name="Chen E.C."/>
            <person name="Morin E."/>
            <person name="Beaudet D."/>
            <person name="Noel J."/>
            <person name="Ndikumana S."/>
            <person name="Charron P."/>
            <person name="St-Onge C."/>
            <person name="Giorgi J."/>
            <person name="Grigoriev I.V."/>
            <person name="Roux C."/>
            <person name="Martin F.M."/>
            <person name="Corradi N."/>
        </authorList>
    </citation>
    <scope>NUCLEOTIDE SEQUENCE [LARGE SCALE GENOMIC DNA]</scope>
    <source>
        <strain evidence="2 3">A5</strain>
    </source>
</reference>
<reference evidence="2 3" key="1">
    <citation type="submission" date="2016-04" db="EMBL/GenBank/DDBJ databases">
        <title>Genome analyses suggest a sexual origin of heterokaryosis in a supposedly ancient asexual fungus.</title>
        <authorList>
            <person name="Ropars J."/>
            <person name="Sedzielewska K."/>
            <person name="Noel J."/>
            <person name="Charron P."/>
            <person name="Farinelli L."/>
            <person name="Marton T."/>
            <person name="Kruger M."/>
            <person name="Pelin A."/>
            <person name="Brachmann A."/>
            <person name="Corradi N."/>
        </authorList>
    </citation>
    <scope>NUCLEOTIDE SEQUENCE [LARGE SCALE GENOMIC DNA]</scope>
    <source>
        <strain evidence="2 3">A5</strain>
    </source>
</reference>
<sequence>MSENLDEIVNGNNSFLMSNNKIPIIINNPTGAPYDFHKEVVPQFLNYLRNYPQTPGIVYNPVDIEAIKKMNPGRKLHYIGNFSQDPSLADFFKHLRETATEMQKNGDEAVQPLIPEKVPSKMIKLNERTSKKIHEFIKNESFTELNEFVNSINIFEEEKKEVGKSRL</sequence>
<dbReference type="VEuPathDB" id="FungiDB:FUN_012207"/>
<gene>
    <name evidence="1" type="ORF">CHRIB12_LOCUS18131</name>
    <name evidence="2" type="ORF">RhiirA5_360954</name>
</gene>
<evidence type="ECO:0000313" key="2">
    <source>
        <dbReference type="EMBL" id="PKC05783.1"/>
    </source>
</evidence>